<evidence type="ECO:0000313" key="2">
    <source>
        <dbReference type="EMBL" id="MDA0165463.1"/>
    </source>
</evidence>
<dbReference type="AlphaFoldDB" id="A0A9X3S9Z1"/>
<gene>
    <name evidence="2" type="ORF">OM076_34660</name>
</gene>
<comment type="caution">
    <text evidence="2">The sequence shown here is derived from an EMBL/GenBank/DDBJ whole genome shotgun (WGS) entry which is preliminary data.</text>
</comment>
<organism evidence="2 3">
    <name type="scientific">Solirubrobacter ginsenosidimutans</name>
    <dbReference type="NCBI Taxonomy" id="490573"/>
    <lineage>
        <taxon>Bacteria</taxon>
        <taxon>Bacillati</taxon>
        <taxon>Actinomycetota</taxon>
        <taxon>Thermoleophilia</taxon>
        <taxon>Solirubrobacterales</taxon>
        <taxon>Solirubrobacteraceae</taxon>
        <taxon>Solirubrobacter</taxon>
    </lineage>
</organism>
<reference evidence="2" key="1">
    <citation type="submission" date="2022-10" db="EMBL/GenBank/DDBJ databases">
        <title>The WGS of Solirubrobacter ginsenosidimutans DSM 21036.</title>
        <authorList>
            <person name="Jiang Z."/>
        </authorList>
    </citation>
    <scope>NUCLEOTIDE SEQUENCE</scope>
    <source>
        <strain evidence="2">DSM 21036</strain>
    </source>
</reference>
<evidence type="ECO:0000256" key="1">
    <source>
        <dbReference type="SAM" id="MobiDB-lite"/>
    </source>
</evidence>
<sequence>MSGLFKRLSSRRSGGPEGTEPPAAAEPGTTDAPANTPAEPEGHRPLFSDPAAQTRVLHDSSEPAGTASDDLPADPHTLYGRPALDPASVEPEVADSHTLYGRPALDPASVEPEVADSHTLYGRPALDPASVEPEVADSHTLYGAEAYGPAPAGAQPYDPNAPAPFAYAAPVYVPPPSEPVADLPAGLDPDELGAPVGTSARRGKLRRRAAFLRAARELLLRDLGGFVYELHRTAHDIEHEAHRRLRETKLARLGRVDAELHEIEMRLDDVRRQVLVREPGVGGECPHCGELFGSAAHYCSHCGNPLTEAARRELAKGQVVAEPVVVAEPAPEVVANADQPTQEIPAPDAAFQWPSRESASAEAAAMTAAAAAPSAAAETVGAAVDESGAETNVAGDDEAAGDPTPVGVGAATGGETPGGEGDATPTSERESAAEAAADARRADDGDPADGETPAGEGDTTATGATDGAAEAAADPRLVGDGDPADGETPAREGDTTATGTTDGAAETAADARLAGDGDPADDVTPVGDAADAQPSGDGEAADSSSAAGEYAPAPVRSGDPLATHANGVGPGEEGAAAQGEPTPLPADAGATPTDGTPDVKDDASDAPTRDYDTWRGQAANGHDDSILRPVERRP</sequence>
<feature type="compositionally biased region" description="Basic and acidic residues" evidence="1">
    <location>
        <begin position="597"/>
        <end position="613"/>
    </location>
</feature>
<feature type="compositionally biased region" description="Low complexity" evidence="1">
    <location>
        <begin position="495"/>
        <end position="516"/>
    </location>
</feature>
<feature type="compositionally biased region" description="Gly residues" evidence="1">
    <location>
        <begin position="410"/>
        <end position="421"/>
    </location>
</feature>
<name>A0A9X3S9Z1_9ACTN</name>
<feature type="region of interest" description="Disordered" evidence="1">
    <location>
        <begin position="1"/>
        <end position="136"/>
    </location>
</feature>
<dbReference type="RefSeq" id="WP_270044722.1">
    <property type="nucleotide sequence ID" value="NZ_JAPDOD010000047.1"/>
</dbReference>
<dbReference type="Proteomes" id="UP001149140">
    <property type="component" value="Unassembled WGS sequence"/>
</dbReference>
<feature type="compositionally biased region" description="Basic and acidic residues" evidence="1">
    <location>
        <begin position="621"/>
        <end position="634"/>
    </location>
</feature>
<feature type="region of interest" description="Disordered" evidence="1">
    <location>
        <begin position="393"/>
        <end position="634"/>
    </location>
</feature>
<feature type="compositionally biased region" description="Low complexity" evidence="1">
    <location>
        <begin position="535"/>
        <end position="549"/>
    </location>
</feature>
<feature type="compositionally biased region" description="Basic and acidic residues" evidence="1">
    <location>
        <begin position="427"/>
        <end position="444"/>
    </location>
</feature>
<keyword evidence="3" id="KW-1185">Reference proteome</keyword>
<proteinExistence type="predicted"/>
<dbReference type="EMBL" id="JAPDOD010000047">
    <property type="protein sequence ID" value="MDA0165463.1"/>
    <property type="molecule type" value="Genomic_DNA"/>
</dbReference>
<feature type="compositionally biased region" description="Low complexity" evidence="1">
    <location>
        <begin position="18"/>
        <end position="34"/>
    </location>
</feature>
<evidence type="ECO:0008006" key="4">
    <source>
        <dbReference type="Google" id="ProtNLM"/>
    </source>
</evidence>
<feature type="compositionally biased region" description="Low complexity" evidence="1">
    <location>
        <begin position="450"/>
        <end position="475"/>
    </location>
</feature>
<evidence type="ECO:0000313" key="3">
    <source>
        <dbReference type="Proteomes" id="UP001149140"/>
    </source>
</evidence>
<protein>
    <recommendedName>
        <fullName evidence="4">Zinc ribbon domain-containing protein</fullName>
    </recommendedName>
</protein>
<accession>A0A9X3S9Z1</accession>